<sequence length="440" mass="49848">MSFPFTEFLADLPGCAAPCATDMLNVTVCAVTNLTSNCVCKDRRYIEAYRLCVRSLCVMEHVLVAKNATWTWCGFPYASEKGSVVARILVLGLTTFLFAVRQLSKFLELSQWWADDWTLILGFLFTLSFAVSRFHGYELGIGRDVWSLTAEEITRFMQVRPPSQPRIINDSPIIDGLLNSYKVFFAFEIIYTLGVGALKASILFFYIRVFKFVSNTLTAVLWSTQAFNIINCIAFTIANLNQCKPFSYAWEGWDGQHVGYCVNTAAILIAHAAINIAMDLWMLALPITQILWLNLRKRQKLEIFCMFGLGIIITVVSIIRLKVLLNFRNFLDPTHDAYYLHKWSYVELATGIIVACLPSARQVWRDMMPKLKRKLGVTPPARPRDPGESERRLKDILFISGDQPSLMSPTSAKEFASSPSSPSVRTRSECLEEGLRRHDV</sequence>
<keyword evidence="2" id="KW-1185">Reference proteome</keyword>
<reference evidence="1 2" key="1">
    <citation type="journal article" date="2020" name="Phytopathology">
        <title>Genome Sequence Resources of Colletotrichum truncatum, C. plurivorum, C. musicola, and C. sojae: Four Species Pathogenic to Soybean (Glycine max).</title>
        <authorList>
            <person name="Rogerio F."/>
            <person name="Boufleur T.R."/>
            <person name="Ciampi-Guillardi M."/>
            <person name="Sukno S.A."/>
            <person name="Thon M.R."/>
            <person name="Massola Junior N.S."/>
            <person name="Baroncelli R."/>
        </authorList>
    </citation>
    <scope>NUCLEOTIDE SEQUENCE [LARGE SCALE GENOMIC DNA]</scope>
    <source>
        <strain evidence="1 2">CMES1059</strain>
    </source>
</reference>
<comment type="caution">
    <text evidence="1">The sequence shown here is derived from an EMBL/GenBank/DDBJ whole genome shotgun (WGS) entry which is preliminary data.</text>
</comment>
<protein>
    <submittedName>
        <fullName evidence="1">CFEM domain-containing protein</fullName>
    </submittedName>
</protein>
<dbReference type="Proteomes" id="UP000805649">
    <property type="component" value="Unassembled WGS sequence"/>
</dbReference>
<organism evidence="1 2">
    <name type="scientific">Colletotrichum truncatum</name>
    <name type="common">Anthracnose fungus</name>
    <name type="synonym">Colletotrichum capsici</name>
    <dbReference type="NCBI Taxonomy" id="5467"/>
    <lineage>
        <taxon>Eukaryota</taxon>
        <taxon>Fungi</taxon>
        <taxon>Dikarya</taxon>
        <taxon>Ascomycota</taxon>
        <taxon>Pezizomycotina</taxon>
        <taxon>Sordariomycetes</taxon>
        <taxon>Hypocreomycetidae</taxon>
        <taxon>Glomerellales</taxon>
        <taxon>Glomerellaceae</taxon>
        <taxon>Colletotrichum</taxon>
        <taxon>Colletotrichum truncatum species complex</taxon>
    </lineage>
</organism>
<accession>A0ACC3ZKC3</accession>
<evidence type="ECO:0000313" key="1">
    <source>
        <dbReference type="EMBL" id="KAL0944584.1"/>
    </source>
</evidence>
<gene>
    <name evidence="1" type="ORF">CTRU02_202471</name>
</gene>
<proteinExistence type="predicted"/>
<name>A0ACC3ZKC3_COLTU</name>
<evidence type="ECO:0000313" key="2">
    <source>
        <dbReference type="Proteomes" id="UP000805649"/>
    </source>
</evidence>
<dbReference type="EMBL" id="VUJX02000001">
    <property type="protein sequence ID" value="KAL0944584.1"/>
    <property type="molecule type" value="Genomic_DNA"/>
</dbReference>